<dbReference type="HAMAP" id="MF_01331_B">
    <property type="entry name" value="Ribosomal_uL22_B"/>
    <property type="match status" value="1"/>
</dbReference>
<dbReference type="GO" id="GO:0019843">
    <property type="term" value="F:rRNA binding"/>
    <property type="evidence" value="ECO:0007669"/>
    <property type="project" value="UniProtKB-UniRule"/>
</dbReference>
<dbReference type="Gene3D" id="3.90.470.10">
    <property type="entry name" value="Ribosomal protein L22/L17"/>
    <property type="match status" value="1"/>
</dbReference>
<name>A0A1F6FFS6_9BACT</name>
<organism evidence="11 12">
    <name type="scientific">Candidatus Kaiserbacteria bacterium RIFCSPLOWO2_12_FULL_45_26</name>
    <dbReference type="NCBI Taxonomy" id="1798525"/>
    <lineage>
        <taxon>Bacteria</taxon>
        <taxon>Candidatus Kaiseribacteriota</taxon>
    </lineage>
</organism>
<evidence type="ECO:0000256" key="7">
    <source>
        <dbReference type="HAMAP-Rule" id="MF_01331"/>
    </source>
</evidence>
<comment type="similarity">
    <text evidence="1 7 8">Belongs to the universal ribosomal protein uL22 family.</text>
</comment>
<evidence type="ECO:0000256" key="9">
    <source>
        <dbReference type="RuleBase" id="RU004006"/>
    </source>
</evidence>
<protein>
    <recommendedName>
        <fullName evidence="6 7">Large ribosomal subunit protein uL22</fullName>
    </recommendedName>
</protein>
<evidence type="ECO:0000256" key="5">
    <source>
        <dbReference type="ARBA" id="ARBA00023274"/>
    </source>
</evidence>
<dbReference type="InterPro" id="IPR036394">
    <property type="entry name" value="Ribosomal_uL22_sf"/>
</dbReference>
<dbReference type="Pfam" id="PF00237">
    <property type="entry name" value="Ribosomal_L22"/>
    <property type="match status" value="1"/>
</dbReference>
<dbReference type="EMBL" id="MFMM01000001">
    <property type="protein sequence ID" value="OGG84710.1"/>
    <property type="molecule type" value="Genomic_DNA"/>
</dbReference>
<dbReference type="PANTHER" id="PTHR13501:SF8">
    <property type="entry name" value="LARGE RIBOSOMAL SUBUNIT PROTEIN UL22M"/>
    <property type="match status" value="1"/>
</dbReference>
<evidence type="ECO:0000256" key="2">
    <source>
        <dbReference type="ARBA" id="ARBA00022730"/>
    </source>
</evidence>
<dbReference type="NCBIfam" id="TIGR01044">
    <property type="entry name" value="rplV_bact"/>
    <property type="match status" value="1"/>
</dbReference>
<dbReference type="GO" id="GO:0003735">
    <property type="term" value="F:structural constituent of ribosome"/>
    <property type="evidence" value="ECO:0007669"/>
    <property type="project" value="InterPro"/>
</dbReference>
<accession>A0A1F6FFS6</accession>
<dbReference type="InterPro" id="IPR047867">
    <property type="entry name" value="Ribosomal_uL22_bac/org-type"/>
</dbReference>
<evidence type="ECO:0000313" key="12">
    <source>
        <dbReference type="Proteomes" id="UP000177325"/>
    </source>
</evidence>
<dbReference type="GO" id="GO:0006412">
    <property type="term" value="P:translation"/>
    <property type="evidence" value="ECO:0007669"/>
    <property type="project" value="UniProtKB-UniRule"/>
</dbReference>
<keyword evidence="2 7" id="KW-0699">rRNA-binding</keyword>
<dbReference type="STRING" id="1798525.A3G90_01325"/>
<dbReference type="GO" id="GO:0022625">
    <property type="term" value="C:cytosolic large ribosomal subunit"/>
    <property type="evidence" value="ECO:0007669"/>
    <property type="project" value="TreeGrafter"/>
</dbReference>
<comment type="function">
    <text evidence="7">The globular domain of the protein is located near the polypeptide exit tunnel on the outside of the subunit, while an extended beta-hairpin is found that lines the wall of the exit tunnel in the center of the 70S ribosome.</text>
</comment>
<evidence type="ECO:0000256" key="6">
    <source>
        <dbReference type="ARBA" id="ARBA00035207"/>
    </source>
</evidence>
<gene>
    <name evidence="7" type="primary">rplV</name>
    <name evidence="11" type="ORF">A3G90_01325</name>
</gene>
<keyword evidence="4 7" id="KW-0689">Ribosomal protein</keyword>
<evidence type="ECO:0000313" key="11">
    <source>
        <dbReference type="EMBL" id="OGG84710.1"/>
    </source>
</evidence>
<evidence type="ECO:0000256" key="10">
    <source>
        <dbReference type="RuleBase" id="RU004008"/>
    </source>
</evidence>
<dbReference type="AlphaFoldDB" id="A0A1F6FFS6"/>
<comment type="function">
    <text evidence="7 10">This protein binds specifically to 23S rRNA; its binding is stimulated by other ribosomal proteins, e.g., L4, L17, and L20. It is important during the early stages of 50S assembly. It makes multiple contacts with different domains of the 23S rRNA in the assembled 50S subunit and ribosome.</text>
</comment>
<comment type="subunit">
    <text evidence="7 9">Part of the 50S ribosomal subunit.</text>
</comment>
<dbReference type="SUPFAM" id="SSF54843">
    <property type="entry name" value="Ribosomal protein L22"/>
    <property type="match status" value="1"/>
</dbReference>
<keyword evidence="5 7" id="KW-0687">Ribonucleoprotein</keyword>
<comment type="caution">
    <text evidence="11">The sequence shown here is derived from an EMBL/GenBank/DDBJ whole genome shotgun (WGS) entry which is preliminary data.</text>
</comment>
<keyword evidence="3 7" id="KW-0694">RNA-binding</keyword>
<dbReference type="CDD" id="cd00336">
    <property type="entry name" value="Ribosomal_L22"/>
    <property type="match status" value="1"/>
</dbReference>
<dbReference type="PANTHER" id="PTHR13501">
    <property type="entry name" value="CHLOROPLAST 50S RIBOSOMAL PROTEIN L22-RELATED"/>
    <property type="match status" value="1"/>
</dbReference>
<evidence type="ECO:0000256" key="4">
    <source>
        <dbReference type="ARBA" id="ARBA00022980"/>
    </source>
</evidence>
<dbReference type="PROSITE" id="PS00464">
    <property type="entry name" value="RIBOSOMAL_L22"/>
    <property type="match status" value="1"/>
</dbReference>
<dbReference type="Proteomes" id="UP000177325">
    <property type="component" value="Unassembled WGS sequence"/>
</dbReference>
<reference evidence="11 12" key="1">
    <citation type="journal article" date="2016" name="Nat. Commun.">
        <title>Thousands of microbial genomes shed light on interconnected biogeochemical processes in an aquifer system.</title>
        <authorList>
            <person name="Anantharaman K."/>
            <person name="Brown C.T."/>
            <person name="Hug L.A."/>
            <person name="Sharon I."/>
            <person name="Castelle C.J."/>
            <person name="Probst A.J."/>
            <person name="Thomas B.C."/>
            <person name="Singh A."/>
            <person name="Wilkins M.J."/>
            <person name="Karaoz U."/>
            <person name="Brodie E.L."/>
            <person name="Williams K.H."/>
            <person name="Hubbard S.S."/>
            <person name="Banfield J.F."/>
        </authorList>
    </citation>
    <scope>NUCLEOTIDE SEQUENCE [LARGE SCALE GENOMIC DNA]</scope>
</reference>
<evidence type="ECO:0000256" key="8">
    <source>
        <dbReference type="RuleBase" id="RU004005"/>
    </source>
</evidence>
<sequence length="107" mass="11706">MKAFLKNYRQSPRKVRLIADVVRGKQVTAALATLQFVDKRASGPFAKVIQSALANAVSAGKDPARLFVAKVSVDKGVTIKRFMPRARGSASRINKRNSHITVELGEK</sequence>
<dbReference type="InterPro" id="IPR001063">
    <property type="entry name" value="Ribosomal_uL22"/>
</dbReference>
<evidence type="ECO:0000256" key="3">
    <source>
        <dbReference type="ARBA" id="ARBA00022884"/>
    </source>
</evidence>
<evidence type="ECO:0000256" key="1">
    <source>
        <dbReference type="ARBA" id="ARBA00009451"/>
    </source>
</evidence>
<dbReference type="InterPro" id="IPR018260">
    <property type="entry name" value="Ribosomal_uL22_CS"/>
</dbReference>
<proteinExistence type="inferred from homology"/>
<dbReference type="InterPro" id="IPR005727">
    <property type="entry name" value="Ribosomal_uL22_bac/chlpt-type"/>
</dbReference>